<feature type="signal peptide" evidence="1">
    <location>
        <begin position="1"/>
        <end position="18"/>
    </location>
</feature>
<dbReference type="EMBL" id="KB822724">
    <property type="protein sequence ID" value="ETN37263.1"/>
    <property type="molecule type" value="Genomic_DNA"/>
</dbReference>
<protein>
    <submittedName>
        <fullName evidence="2">Uncharacterized protein</fullName>
    </submittedName>
</protein>
<name>W2RNI3_CYPE1</name>
<evidence type="ECO:0000256" key="1">
    <source>
        <dbReference type="SAM" id="SignalP"/>
    </source>
</evidence>
<dbReference type="HOGENOM" id="CLU_1261462_0_0_1"/>
<dbReference type="RefSeq" id="XP_008720795.1">
    <property type="nucleotide sequence ID" value="XM_008722573.1"/>
</dbReference>
<dbReference type="GeneID" id="19975593"/>
<feature type="chain" id="PRO_5004824926" evidence="1">
    <location>
        <begin position="19"/>
        <end position="219"/>
    </location>
</feature>
<organism evidence="2 3">
    <name type="scientific">Cyphellophora europaea (strain CBS 101466)</name>
    <name type="common">Phialophora europaea</name>
    <dbReference type="NCBI Taxonomy" id="1220924"/>
    <lineage>
        <taxon>Eukaryota</taxon>
        <taxon>Fungi</taxon>
        <taxon>Dikarya</taxon>
        <taxon>Ascomycota</taxon>
        <taxon>Pezizomycotina</taxon>
        <taxon>Eurotiomycetes</taxon>
        <taxon>Chaetothyriomycetidae</taxon>
        <taxon>Chaetothyriales</taxon>
        <taxon>Cyphellophoraceae</taxon>
        <taxon>Cyphellophora</taxon>
    </lineage>
</organism>
<dbReference type="AlphaFoldDB" id="W2RNI3"/>
<keyword evidence="1" id="KW-0732">Signal</keyword>
<keyword evidence="3" id="KW-1185">Reference proteome</keyword>
<accession>W2RNI3</accession>
<proteinExistence type="predicted"/>
<dbReference type="InParanoid" id="W2RNI3"/>
<evidence type="ECO:0000313" key="2">
    <source>
        <dbReference type="EMBL" id="ETN37263.1"/>
    </source>
</evidence>
<dbReference type="Proteomes" id="UP000030752">
    <property type="component" value="Unassembled WGS sequence"/>
</dbReference>
<reference evidence="2 3" key="1">
    <citation type="submission" date="2013-03" db="EMBL/GenBank/DDBJ databases">
        <title>The Genome Sequence of Phialophora europaea CBS 101466.</title>
        <authorList>
            <consortium name="The Broad Institute Genomics Platform"/>
            <person name="Cuomo C."/>
            <person name="de Hoog S."/>
            <person name="Gorbushina A."/>
            <person name="Walker B."/>
            <person name="Young S.K."/>
            <person name="Zeng Q."/>
            <person name="Gargeya S."/>
            <person name="Fitzgerald M."/>
            <person name="Haas B."/>
            <person name="Abouelleil A."/>
            <person name="Allen A.W."/>
            <person name="Alvarado L."/>
            <person name="Arachchi H.M."/>
            <person name="Berlin A.M."/>
            <person name="Chapman S.B."/>
            <person name="Gainer-Dewar J."/>
            <person name="Goldberg J."/>
            <person name="Griggs A."/>
            <person name="Gujja S."/>
            <person name="Hansen M."/>
            <person name="Howarth C."/>
            <person name="Imamovic A."/>
            <person name="Ireland A."/>
            <person name="Larimer J."/>
            <person name="McCowan C."/>
            <person name="Murphy C."/>
            <person name="Pearson M."/>
            <person name="Poon T.W."/>
            <person name="Priest M."/>
            <person name="Roberts A."/>
            <person name="Saif S."/>
            <person name="Shea T."/>
            <person name="Sisk P."/>
            <person name="Sykes S."/>
            <person name="Wortman J."/>
            <person name="Nusbaum C."/>
            <person name="Birren B."/>
        </authorList>
    </citation>
    <scope>NUCLEOTIDE SEQUENCE [LARGE SCALE GENOMIC DNA]</scope>
    <source>
        <strain evidence="2 3">CBS 101466</strain>
    </source>
</reference>
<sequence>MMLIFFALFGVLAGPILAQHPDNWSHNSGSPTTIPALDCSVRDSKTSALASCTKSHDTLATNYPEECRSLLMEQGLFSSCITATKPKPFSKPTYTLMDGTTQATFTSNRIVTQFNVAPPDMKVADIPAPTNSIALLDDLTHPTDPVYDSGYPLPYCPDVDHCPVKFRWRNAPWEAPHGICTLCKDLENVGWVGLPYNTFPYHMQMYLCKKWQPPAAYDC</sequence>
<gene>
    <name evidence="2" type="ORF">HMPREF1541_08254</name>
</gene>
<dbReference type="VEuPathDB" id="FungiDB:HMPREF1541_08254"/>
<evidence type="ECO:0000313" key="3">
    <source>
        <dbReference type="Proteomes" id="UP000030752"/>
    </source>
</evidence>